<proteinExistence type="predicted"/>
<dbReference type="Proteomes" id="UP000053647">
    <property type="component" value="Unassembled WGS sequence"/>
</dbReference>
<name>A0A0C9T4W6_PAXIN</name>
<organism evidence="1 2">
    <name type="scientific">Paxillus involutus ATCC 200175</name>
    <dbReference type="NCBI Taxonomy" id="664439"/>
    <lineage>
        <taxon>Eukaryota</taxon>
        <taxon>Fungi</taxon>
        <taxon>Dikarya</taxon>
        <taxon>Basidiomycota</taxon>
        <taxon>Agaricomycotina</taxon>
        <taxon>Agaricomycetes</taxon>
        <taxon>Agaricomycetidae</taxon>
        <taxon>Boletales</taxon>
        <taxon>Paxilineae</taxon>
        <taxon>Paxillaceae</taxon>
        <taxon>Paxillus</taxon>
    </lineage>
</organism>
<dbReference type="HOGENOM" id="CLU_201512_0_0_1"/>
<feature type="non-terminal residue" evidence="1">
    <location>
        <position position="52"/>
    </location>
</feature>
<dbReference type="OrthoDB" id="2685291at2759"/>
<accession>A0A0C9T4W6</accession>
<reference evidence="2" key="2">
    <citation type="submission" date="2015-01" db="EMBL/GenBank/DDBJ databases">
        <title>Evolutionary Origins and Diversification of the Mycorrhizal Mutualists.</title>
        <authorList>
            <consortium name="DOE Joint Genome Institute"/>
            <consortium name="Mycorrhizal Genomics Consortium"/>
            <person name="Kohler A."/>
            <person name="Kuo A."/>
            <person name="Nagy L.G."/>
            <person name="Floudas D."/>
            <person name="Copeland A."/>
            <person name="Barry K.W."/>
            <person name="Cichocki N."/>
            <person name="Veneault-Fourrey C."/>
            <person name="LaButti K."/>
            <person name="Lindquist E.A."/>
            <person name="Lipzen A."/>
            <person name="Lundell T."/>
            <person name="Morin E."/>
            <person name="Murat C."/>
            <person name="Riley R."/>
            <person name="Ohm R."/>
            <person name="Sun H."/>
            <person name="Tunlid A."/>
            <person name="Henrissat B."/>
            <person name="Grigoriev I.V."/>
            <person name="Hibbett D.S."/>
            <person name="Martin F."/>
        </authorList>
    </citation>
    <scope>NUCLEOTIDE SEQUENCE [LARGE SCALE GENOMIC DNA]</scope>
    <source>
        <strain evidence="2">ATCC 200175</strain>
    </source>
</reference>
<reference evidence="1 2" key="1">
    <citation type="submission" date="2014-06" db="EMBL/GenBank/DDBJ databases">
        <authorList>
            <consortium name="DOE Joint Genome Institute"/>
            <person name="Kuo A."/>
            <person name="Kohler A."/>
            <person name="Nagy L.G."/>
            <person name="Floudas D."/>
            <person name="Copeland A."/>
            <person name="Barry K.W."/>
            <person name="Cichocki N."/>
            <person name="Veneault-Fourrey C."/>
            <person name="LaButti K."/>
            <person name="Lindquist E.A."/>
            <person name="Lipzen A."/>
            <person name="Lundell T."/>
            <person name="Morin E."/>
            <person name="Murat C."/>
            <person name="Sun H."/>
            <person name="Tunlid A."/>
            <person name="Henrissat B."/>
            <person name="Grigoriev I.V."/>
            <person name="Hibbett D.S."/>
            <person name="Martin F."/>
            <person name="Nordberg H.P."/>
            <person name="Cantor M.N."/>
            <person name="Hua S.X."/>
        </authorList>
    </citation>
    <scope>NUCLEOTIDE SEQUENCE [LARGE SCALE GENOMIC DNA]</scope>
    <source>
        <strain evidence="1 2">ATCC 200175</strain>
    </source>
</reference>
<evidence type="ECO:0000313" key="2">
    <source>
        <dbReference type="Proteomes" id="UP000053647"/>
    </source>
</evidence>
<evidence type="ECO:0000313" key="1">
    <source>
        <dbReference type="EMBL" id="KIJ10700.1"/>
    </source>
</evidence>
<dbReference type="AlphaFoldDB" id="A0A0C9T4W6"/>
<feature type="non-terminal residue" evidence="1">
    <location>
        <position position="1"/>
    </location>
</feature>
<protein>
    <submittedName>
        <fullName evidence="1">Uncharacterized protein</fullName>
    </submittedName>
</protein>
<dbReference type="EMBL" id="KN819398">
    <property type="protein sequence ID" value="KIJ10700.1"/>
    <property type="molecule type" value="Genomic_DNA"/>
</dbReference>
<sequence>AMFVGTCDAEALEPRTLEEAQKQSDWPRWDNAIRAELSSLDAAHTWDIEPQP</sequence>
<gene>
    <name evidence="1" type="ORF">PAXINDRAFT_38431</name>
</gene>
<keyword evidence="2" id="KW-1185">Reference proteome</keyword>